<evidence type="ECO:0000313" key="5">
    <source>
        <dbReference type="Proteomes" id="UP000256328"/>
    </source>
</evidence>
<evidence type="ECO:0000256" key="3">
    <source>
        <dbReference type="SAM" id="Phobius"/>
    </source>
</evidence>
<dbReference type="InterPro" id="IPR050121">
    <property type="entry name" value="Cytochrome_P450_monoxygenase"/>
</dbReference>
<dbReference type="PRINTS" id="PR00463">
    <property type="entry name" value="EP450I"/>
</dbReference>
<comment type="cofactor">
    <cofactor evidence="2">
        <name>heme</name>
        <dbReference type="ChEBI" id="CHEBI:30413"/>
    </cofactor>
</comment>
<keyword evidence="3" id="KW-0472">Membrane</keyword>
<keyword evidence="2" id="KW-0349">Heme</keyword>
<dbReference type="AlphaFoldDB" id="A0A3D8T273"/>
<reference evidence="4 5" key="1">
    <citation type="journal article" date="2018" name="IMA Fungus">
        <title>IMA Genome-F 9: Draft genome sequence of Annulohypoxylon stygium, Aspergillus mulundensis, Berkeleyomyces basicola (syn. Thielaviopsis basicola), Ceratocystis smalleyi, two Cercospora beticola strains, Coleophoma cylindrospora, Fusarium fracticaudum, Phialophora cf. hyalina, and Morchella septimelata.</title>
        <authorList>
            <person name="Wingfield B.D."/>
            <person name="Bills G.F."/>
            <person name="Dong Y."/>
            <person name="Huang W."/>
            <person name="Nel W.J."/>
            <person name="Swalarsk-Parry B.S."/>
            <person name="Vaghefi N."/>
            <person name="Wilken P.M."/>
            <person name="An Z."/>
            <person name="de Beer Z.W."/>
            <person name="De Vos L."/>
            <person name="Chen L."/>
            <person name="Duong T.A."/>
            <person name="Gao Y."/>
            <person name="Hammerbacher A."/>
            <person name="Kikkert J.R."/>
            <person name="Li Y."/>
            <person name="Li H."/>
            <person name="Li K."/>
            <person name="Li Q."/>
            <person name="Liu X."/>
            <person name="Ma X."/>
            <person name="Naidoo K."/>
            <person name="Pethybridge S.J."/>
            <person name="Sun J."/>
            <person name="Steenkamp E.T."/>
            <person name="van der Nest M.A."/>
            <person name="van Wyk S."/>
            <person name="Wingfield M.J."/>
            <person name="Xiong C."/>
            <person name="Yue Q."/>
            <person name="Zhang X."/>
        </authorList>
    </citation>
    <scope>NUCLEOTIDE SEQUENCE [LARGE SCALE GENOMIC DNA]</scope>
    <source>
        <strain evidence="4 5">BP5796</strain>
    </source>
</reference>
<dbReference type="SUPFAM" id="SSF48264">
    <property type="entry name" value="Cytochrome P450"/>
    <property type="match status" value="1"/>
</dbReference>
<feature type="binding site" description="axial binding residue" evidence="2">
    <location>
        <position position="483"/>
    </location>
    <ligand>
        <name>heme</name>
        <dbReference type="ChEBI" id="CHEBI:30413"/>
    </ligand>
    <ligandPart>
        <name>Fe</name>
        <dbReference type="ChEBI" id="CHEBI:18248"/>
    </ligandPart>
</feature>
<dbReference type="GO" id="GO:0004497">
    <property type="term" value="F:monooxygenase activity"/>
    <property type="evidence" value="ECO:0007669"/>
    <property type="project" value="InterPro"/>
</dbReference>
<dbReference type="PRINTS" id="PR00385">
    <property type="entry name" value="P450"/>
</dbReference>
<organism evidence="4 5">
    <name type="scientific">Coleophoma crateriformis</name>
    <dbReference type="NCBI Taxonomy" id="565419"/>
    <lineage>
        <taxon>Eukaryota</taxon>
        <taxon>Fungi</taxon>
        <taxon>Dikarya</taxon>
        <taxon>Ascomycota</taxon>
        <taxon>Pezizomycotina</taxon>
        <taxon>Leotiomycetes</taxon>
        <taxon>Helotiales</taxon>
        <taxon>Dermateaceae</taxon>
        <taxon>Coleophoma</taxon>
    </lineage>
</organism>
<name>A0A3D8T273_9HELO</name>
<dbReference type="Proteomes" id="UP000256328">
    <property type="component" value="Unassembled WGS sequence"/>
</dbReference>
<keyword evidence="5" id="KW-1185">Reference proteome</keyword>
<dbReference type="InterPro" id="IPR002401">
    <property type="entry name" value="Cyt_P450_E_grp-I"/>
</dbReference>
<accession>A0A3D8T273</accession>
<dbReference type="Gene3D" id="1.10.630.10">
    <property type="entry name" value="Cytochrome P450"/>
    <property type="match status" value="1"/>
</dbReference>
<evidence type="ECO:0008006" key="6">
    <source>
        <dbReference type="Google" id="ProtNLM"/>
    </source>
</evidence>
<protein>
    <recommendedName>
        <fullName evidence="6">Cytochrome P450</fullName>
    </recommendedName>
</protein>
<evidence type="ECO:0000256" key="2">
    <source>
        <dbReference type="PIRSR" id="PIRSR602401-1"/>
    </source>
</evidence>
<proteinExistence type="inferred from homology"/>
<evidence type="ECO:0000313" key="4">
    <source>
        <dbReference type="EMBL" id="RDW92656.1"/>
    </source>
</evidence>
<comment type="caution">
    <text evidence="4">The sequence shown here is derived from an EMBL/GenBank/DDBJ whole genome shotgun (WGS) entry which is preliminary data.</text>
</comment>
<comment type="similarity">
    <text evidence="1">Belongs to the cytochrome P450 family.</text>
</comment>
<dbReference type="EMBL" id="PDLN01000002">
    <property type="protein sequence ID" value="RDW92656.1"/>
    <property type="molecule type" value="Genomic_DNA"/>
</dbReference>
<keyword evidence="2" id="KW-0408">Iron</keyword>
<keyword evidence="3" id="KW-0812">Transmembrane</keyword>
<dbReference type="PANTHER" id="PTHR24305:SF166">
    <property type="entry name" value="CYTOCHROME P450 12A4, MITOCHONDRIAL-RELATED"/>
    <property type="match status" value="1"/>
</dbReference>
<dbReference type="InterPro" id="IPR036396">
    <property type="entry name" value="Cyt_P450_sf"/>
</dbReference>
<keyword evidence="2" id="KW-0479">Metal-binding</keyword>
<dbReference type="GO" id="GO:0016705">
    <property type="term" value="F:oxidoreductase activity, acting on paired donors, with incorporation or reduction of molecular oxygen"/>
    <property type="evidence" value="ECO:0007669"/>
    <property type="project" value="InterPro"/>
</dbReference>
<dbReference type="Pfam" id="PF00067">
    <property type="entry name" value="p450"/>
    <property type="match status" value="1"/>
</dbReference>
<dbReference type="PANTHER" id="PTHR24305">
    <property type="entry name" value="CYTOCHROME P450"/>
    <property type="match status" value="1"/>
</dbReference>
<dbReference type="GO" id="GO:0005506">
    <property type="term" value="F:iron ion binding"/>
    <property type="evidence" value="ECO:0007669"/>
    <property type="project" value="InterPro"/>
</dbReference>
<evidence type="ECO:0000256" key="1">
    <source>
        <dbReference type="ARBA" id="ARBA00010617"/>
    </source>
</evidence>
<keyword evidence="3" id="KW-1133">Transmembrane helix</keyword>
<gene>
    <name evidence="4" type="ORF">BP5796_02050</name>
</gene>
<dbReference type="InterPro" id="IPR001128">
    <property type="entry name" value="Cyt_P450"/>
</dbReference>
<feature type="transmembrane region" description="Helical" evidence="3">
    <location>
        <begin position="30"/>
        <end position="53"/>
    </location>
</feature>
<dbReference type="OrthoDB" id="1470350at2759"/>
<sequence>MLRAVILEGVAAFGAARLLPHYTSFSPYQIFSLAFALQLVGHFVYAVLIYPYWISPLRNIPGPPGGTLLYGHGIEEIGKSAGIIQHLWLKTIKNPDPNFFRYLGFFGQEKLVPISAEASRLLLTDPTFEIPGWFREGAKTLLGDGLVLAEGDAHKYLRKRVAPAFKPAQIRHFIPDFWNKCTIMNQMITDIIKSDKDNSKDTTTINMLDWTNRVTFDMIGKTAFGAEFEGLPNPDKGFYDVFNRNYPPDGFTHPLDAICMNVLPIFVPHGVLNYLPLPRYQAQLRDREVIRSRCIELVRNIDVSKIDKSEGVNQQDLLTVMVSGGEIEEDVMIENMMTFIAAGFGTNAASLVWALHALATHPEIQTRLRKEIHDTLKTPDTPLTSSLMDSMKYLHCVVMENTRLYPSIPGSWRQAMKSTTVLGLPIPKDTQFIMSSYLANRSEKNWGPDSEDFNPDRWAEAKMKQGVEHNGQFLTYSLGHKSCIGKEYSIRAMKSVIVALIGTFEFTFEGKKKFEMEDLVAGLTMRPRGGLKCEVKLASAWV</sequence>
<dbReference type="GO" id="GO:0020037">
    <property type="term" value="F:heme binding"/>
    <property type="evidence" value="ECO:0007669"/>
    <property type="project" value="InterPro"/>
</dbReference>